<accession>A0A2Z4IGI3</accession>
<gene>
    <name evidence="5" type="primary">rplF</name>
    <name evidence="9" type="ORF">DN752_07740</name>
</gene>
<evidence type="ECO:0000256" key="7">
    <source>
        <dbReference type="RuleBase" id="RU003870"/>
    </source>
</evidence>
<dbReference type="PANTHER" id="PTHR11655:SF14">
    <property type="entry name" value="LARGE RIBOSOMAL SUBUNIT PROTEIN UL6M"/>
    <property type="match status" value="1"/>
</dbReference>
<dbReference type="OrthoDB" id="9805007at2"/>
<dbReference type="GO" id="GO:0022625">
    <property type="term" value="C:cytosolic large ribosomal subunit"/>
    <property type="evidence" value="ECO:0007669"/>
    <property type="project" value="UniProtKB-UniRule"/>
</dbReference>
<dbReference type="Gene3D" id="3.90.930.12">
    <property type="entry name" value="Ribosomal protein L6, alpha-beta domain"/>
    <property type="match status" value="2"/>
</dbReference>
<comment type="function">
    <text evidence="5 7">This protein binds to the 23S rRNA, and is important in its secondary structure. It is located near the subunit interface in the base of the L7/L12 stalk, and near the tRNA binding site of the peptidyltransferase center.</text>
</comment>
<dbReference type="InterPro" id="IPR019906">
    <property type="entry name" value="Ribosomal_uL6_bac-type"/>
</dbReference>
<feature type="domain" description="Large ribosomal subunit protein uL6 alpha-beta" evidence="8">
    <location>
        <begin position="12"/>
        <end position="83"/>
    </location>
</feature>
<evidence type="ECO:0000259" key="8">
    <source>
        <dbReference type="Pfam" id="PF00347"/>
    </source>
</evidence>
<dbReference type="PANTHER" id="PTHR11655">
    <property type="entry name" value="60S/50S RIBOSOMAL PROTEIN L6/L9"/>
    <property type="match status" value="1"/>
</dbReference>
<keyword evidence="3 5" id="KW-0689">Ribosomal protein</keyword>
<keyword evidence="4 5" id="KW-0687">Ribonucleoprotein</keyword>
<evidence type="ECO:0000256" key="4">
    <source>
        <dbReference type="ARBA" id="ARBA00023274"/>
    </source>
</evidence>
<comment type="similarity">
    <text evidence="5 6">Belongs to the universal ribosomal protein uL6 family.</text>
</comment>
<dbReference type="GO" id="GO:0003735">
    <property type="term" value="F:structural constituent of ribosome"/>
    <property type="evidence" value="ECO:0007669"/>
    <property type="project" value="UniProtKB-UniRule"/>
</dbReference>
<dbReference type="HAMAP" id="MF_01365_B">
    <property type="entry name" value="Ribosomal_uL6_B"/>
    <property type="match status" value="1"/>
</dbReference>
<evidence type="ECO:0000256" key="6">
    <source>
        <dbReference type="RuleBase" id="RU003869"/>
    </source>
</evidence>
<dbReference type="NCBIfam" id="TIGR03654">
    <property type="entry name" value="L6_bact"/>
    <property type="match status" value="1"/>
</dbReference>
<protein>
    <recommendedName>
        <fullName evidence="5">Large ribosomal subunit protein uL6</fullName>
    </recommendedName>
</protein>
<dbReference type="AlphaFoldDB" id="A0A2Z4IGI3"/>
<dbReference type="KEGG" id="est:DN752_07740"/>
<dbReference type="RefSeq" id="WP_112783419.1">
    <property type="nucleotide sequence ID" value="NZ_CP030041.1"/>
</dbReference>
<evidence type="ECO:0000256" key="2">
    <source>
        <dbReference type="ARBA" id="ARBA00022884"/>
    </source>
</evidence>
<dbReference type="FunFam" id="3.90.930.12:FF:000002">
    <property type="entry name" value="50S ribosomal protein L6"/>
    <property type="match status" value="1"/>
</dbReference>
<dbReference type="PIRSF" id="PIRSF002162">
    <property type="entry name" value="Ribosomal_L6"/>
    <property type="match status" value="1"/>
</dbReference>
<dbReference type="Pfam" id="PF00347">
    <property type="entry name" value="Ribosomal_L6"/>
    <property type="match status" value="2"/>
</dbReference>
<evidence type="ECO:0000313" key="9">
    <source>
        <dbReference type="EMBL" id="AWW30025.1"/>
    </source>
</evidence>
<comment type="subunit">
    <text evidence="5">Part of the 50S ribosomal subunit.</text>
</comment>
<dbReference type="GO" id="GO:0002181">
    <property type="term" value="P:cytoplasmic translation"/>
    <property type="evidence" value="ECO:0007669"/>
    <property type="project" value="TreeGrafter"/>
</dbReference>
<dbReference type="GO" id="GO:0019843">
    <property type="term" value="F:rRNA binding"/>
    <property type="evidence" value="ECO:0007669"/>
    <property type="project" value="UniProtKB-UniRule"/>
</dbReference>
<keyword evidence="10" id="KW-1185">Reference proteome</keyword>
<dbReference type="PRINTS" id="PR00059">
    <property type="entry name" value="RIBOSOMALL6"/>
</dbReference>
<dbReference type="InterPro" id="IPR000702">
    <property type="entry name" value="Ribosomal_uL6-like"/>
</dbReference>
<dbReference type="InterPro" id="IPR020040">
    <property type="entry name" value="Ribosomal_uL6_a/b-dom"/>
</dbReference>
<feature type="domain" description="Large ribosomal subunit protein uL6 alpha-beta" evidence="8">
    <location>
        <begin position="91"/>
        <end position="168"/>
    </location>
</feature>
<evidence type="ECO:0000313" key="10">
    <source>
        <dbReference type="Proteomes" id="UP000248688"/>
    </source>
</evidence>
<evidence type="ECO:0000256" key="5">
    <source>
        <dbReference type="HAMAP-Rule" id="MF_01365"/>
    </source>
</evidence>
<sequence length="185" mass="20060">MSRIGKKPINLPAGVTVDVAADNVVTVKGPKGTLTQDVNPDIAVSVEDNEVVFTRPTESKRHKSLHGLYRSLVNNMVVGVSEGYKKELELVGVGYKATTQGQVLELSLGYSHNIFFALPEDVKVSAETPKGKNPLVSLESIDKELIGQVAAKIKSLRKVEPYKGKGIRFVGEHIRRKAGKTAAKK</sequence>
<keyword evidence="1 5" id="KW-0699">rRNA-binding</keyword>
<keyword evidence="2 5" id="KW-0694">RNA-binding</keyword>
<evidence type="ECO:0000256" key="3">
    <source>
        <dbReference type="ARBA" id="ARBA00022980"/>
    </source>
</evidence>
<evidence type="ECO:0000256" key="1">
    <source>
        <dbReference type="ARBA" id="ARBA00022730"/>
    </source>
</evidence>
<dbReference type="SUPFAM" id="SSF56053">
    <property type="entry name" value="Ribosomal protein L6"/>
    <property type="match status" value="2"/>
</dbReference>
<dbReference type="InterPro" id="IPR036789">
    <property type="entry name" value="Ribosomal_uL6-like_a/b-dom_sf"/>
</dbReference>
<reference evidence="9 10" key="1">
    <citation type="submission" date="2018-06" db="EMBL/GenBank/DDBJ databases">
        <title>Echinicola strongylocentroti sp. nov., isolated from a sea urchin Strongylocentrotus intermedius.</title>
        <authorList>
            <person name="Bae S.S."/>
        </authorList>
    </citation>
    <scope>NUCLEOTIDE SEQUENCE [LARGE SCALE GENOMIC DNA]</scope>
    <source>
        <strain evidence="9 10">MEBiC08714</strain>
    </source>
</reference>
<dbReference type="Proteomes" id="UP000248688">
    <property type="component" value="Chromosome"/>
</dbReference>
<dbReference type="EMBL" id="CP030041">
    <property type="protein sequence ID" value="AWW30025.1"/>
    <property type="molecule type" value="Genomic_DNA"/>
</dbReference>
<proteinExistence type="inferred from homology"/>
<organism evidence="9 10">
    <name type="scientific">Echinicola strongylocentroti</name>
    <dbReference type="NCBI Taxonomy" id="1795355"/>
    <lineage>
        <taxon>Bacteria</taxon>
        <taxon>Pseudomonadati</taxon>
        <taxon>Bacteroidota</taxon>
        <taxon>Cytophagia</taxon>
        <taxon>Cytophagales</taxon>
        <taxon>Cyclobacteriaceae</taxon>
        <taxon>Echinicola</taxon>
    </lineage>
</organism>
<name>A0A2Z4IGI3_9BACT</name>